<dbReference type="InterPro" id="IPR000055">
    <property type="entry name" value="Restrct_endonuc_typeI_TRD"/>
</dbReference>
<keyword evidence="5" id="KW-0255">Endonuclease</keyword>
<gene>
    <name evidence="5" type="ORF">R6G80_02580</name>
</gene>
<dbReference type="SUPFAM" id="SSF116734">
    <property type="entry name" value="DNA methylase specificity domain"/>
    <property type="match status" value="3"/>
</dbReference>
<keyword evidence="5" id="KW-0378">Hydrolase</keyword>
<dbReference type="InterPro" id="IPR044946">
    <property type="entry name" value="Restrct_endonuc_typeI_TRD_sf"/>
</dbReference>
<evidence type="ECO:0000313" key="5">
    <source>
        <dbReference type="EMBL" id="MDY5154612.1"/>
    </source>
</evidence>
<keyword evidence="2" id="KW-0680">Restriction system</keyword>
<evidence type="ECO:0000256" key="3">
    <source>
        <dbReference type="ARBA" id="ARBA00023125"/>
    </source>
</evidence>
<dbReference type="Pfam" id="PF01420">
    <property type="entry name" value="Methylase_S"/>
    <property type="match status" value="3"/>
</dbReference>
<evidence type="ECO:0000259" key="4">
    <source>
        <dbReference type="Pfam" id="PF01420"/>
    </source>
</evidence>
<comment type="caution">
    <text evidence="5">The sequence shown here is derived from an EMBL/GenBank/DDBJ whole genome shotgun (WGS) entry which is preliminary data.</text>
</comment>
<sequence>MLSLQDREWKNFFIEDELTIKSGKRLTKADMKPGKIPFVGASDSNNGITAFVSNENESTDQNILGVNYNGSVVETFYHPYKATFSDDVKRIGIKKTDSNDKYTLLFLKQCILQQKSKYAYGYKFNAERMKRQKILLPITLDGVPDWQFMSDYMKEQEKRMLEKVLPYFKDRLLDDLLALGAMPDTTWGGVRLGDLFNITIGKTLDGNKIDKENGRIPYVTRKETNNGVDGFTEGHDEAYLWDKVPVITIGNETAKPFVQTTPFYTGTKVNILSPKRALSAGALKFIARCFESNRERYSYSYTANSTRLAEQRIMLPLTDSGALNHAYMEQTIAKLESDSLSYVTEIMQNRYEKLVSCINIQGGVLTDRDWKAFGYEEIFKNIGRGKRLKKDDHIIGKMPYVSSTAQNNGVDGFVGNDEKVRVYQNCLTVANSGSVGTAFYQPFEFVASDHVTALGNSKLNEYSYQFLATLVSRLQEKYSFNREINDERIRREQILLPVSLDGDPDWQFMSDYMRAQEALQILNALKR</sequence>
<accession>A0AAW9HLG7</accession>
<feature type="domain" description="Type I restriction modification DNA specificity" evidence="4">
    <location>
        <begin position="186"/>
        <end position="335"/>
    </location>
</feature>
<evidence type="ECO:0000313" key="6">
    <source>
        <dbReference type="Proteomes" id="UP001281731"/>
    </source>
</evidence>
<evidence type="ECO:0000256" key="2">
    <source>
        <dbReference type="ARBA" id="ARBA00022747"/>
    </source>
</evidence>
<dbReference type="GO" id="GO:0016787">
    <property type="term" value="F:hydrolase activity"/>
    <property type="evidence" value="ECO:0007669"/>
    <property type="project" value="UniProtKB-KW"/>
</dbReference>
<reference evidence="5" key="1">
    <citation type="submission" date="2023-10" db="EMBL/GenBank/DDBJ databases">
        <title>Whole Genome based description of the genera Actinobaculum and Actinotignum reveals a complex phylogenetic relationship within the species included in the genus Actinotignum.</title>
        <authorList>
            <person name="Jensen C.S."/>
            <person name="Dargis R."/>
            <person name="Kemp M."/>
            <person name="Christensen J.J."/>
        </authorList>
    </citation>
    <scope>NUCLEOTIDE SEQUENCE</scope>
    <source>
        <strain evidence="5">SLA_B511</strain>
    </source>
</reference>
<keyword evidence="5" id="KW-0540">Nuclease</keyword>
<dbReference type="Gene3D" id="3.90.220.20">
    <property type="entry name" value="DNA methylase specificity domains"/>
    <property type="match status" value="3"/>
</dbReference>
<feature type="domain" description="Type I restriction modification DNA specificity" evidence="4">
    <location>
        <begin position="368"/>
        <end position="526"/>
    </location>
</feature>
<comment type="similarity">
    <text evidence="1">Belongs to the type-I restriction system S methylase family.</text>
</comment>
<dbReference type="GO" id="GO:0003677">
    <property type="term" value="F:DNA binding"/>
    <property type="evidence" value="ECO:0007669"/>
    <property type="project" value="UniProtKB-KW"/>
</dbReference>
<dbReference type="GO" id="GO:0004519">
    <property type="term" value="F:endonuclease activity"/>
    <property type="evidence" value="ECO:0007669"/>
    <property type="project" value="UniProtKB-KW"/>
</dbReference>
<name>A0AAW9HLG7_9ACTO</name>
<proteinExistence type="inferred from homology"/>
<evidence type="ECO:0000256" key="1">
    <source>
        <dbReference type="ARBA" id="ARBA00010923"/>
    </source>
</evidence>
<dbReference type="GO" id="GO:0009307">
    <property type="term" value="P:DNA restriction-modification system"/>
    <property type="evidence" value="ECO:0007669"/>
    <property type="project" value="UniProtKB-KW"/>
</dbReference>
<keyword evidence="3" id="KW-0238">DNA-binding</keyword>
<feature type="domain" description="Type I restriction modification DNA specificity" evidence="4">
    <location>
        <begin position="8"/>
        <end position="163"/>
    </location>
</feature>
<dbReference type="RefSeq" id="WP_317642049.1">
    <property type="nucleotide sequence ID" value="NZ_JAWNGC010000002.1"/>
</dbReference>
<dbReference type="Proteomes" id="UP001281731">
    <property type="component" value="Unassembled WGS sequence"/>
</dbReference>
<dbReference type="AlphaFoldDB" id="A0AAW9HLG7"/>
<organism evidence="5 6">
    <name type="scientific">Actinotignum urinale</name>
    <dbReference type="NCBI Taxonomy" id="190146"/>
    <lineage>
        <taxon>Bacteria</taxon>
        <taxon>Bacillati</taxon>
        <taxon>Actinomycetota</taxon>
        <taxon>Actinomycetes</taxon>
        <taxon>Actinomycetales</taxon>
        <taxon>Actinomycetaceae</taxon>
        <taxon>Actinotignum</taxon>
    </lineage>
</organism>
<dbReference type="EMBL" id="JAWNGC010000002">
    <property type="protein sequence ID" value="MDY5154612.1"/>
    <property type="molecule type" value="Genomic_DNA"/>
</dbReference>
<protein>
    <submittedName>
        <fullName evidence="5">Restriction endonuclease subunit S</fullName>
        <ecNumber evidence="5">3.1.21.-</ecNumber>
    </submittedName>
</protein>
<dbReference type="EC" id="3.1.21.-" evidence="5"/>